<feature type="signal peptide" evidence="5">
    <location>
        <begin position="1"/>
        <end position="27"/>
    </location>
</feature>
<dbReference type="PRINTS" id="PR00131">
    <property type="entry name" value="GLHYDRLASE1"/>
</dbReference>
<dbReference type="PROSITE" id="PS00653">
    <property type="entry name" value="GLYCOSYL_HYDROL_F1_2"/>
    <property type="match status" value="1"/>
</dbReference>
<evidence type="ECO:0000256" key="1">
    <source>
        <dbReference type="ARBA" id="ARBA00010838"/>
    </source>
</evidence>
<keyword evidence="2 5" id="KW-0732">Signal</keyword>
<dbReference type="PANTHER" id="PTHR10353">
    <property type="entry name" value="GLYCOSYL HYDROLASE"/>
    <property type="match status" value="1"/>
</dbReference>
<protein>
    <submittedName>
        <fullName evidence="6">(wild Malaysian banana) hypothetical protein</fullName>
    </submittedName>
</protein>
<dbReference type="InterPro" id="IPR017853">
    <property type="entry name" value="GH"/>
</dbReference>
<evidence type="ECO:0000256" key="5">
    <source>
        <dbReference type="SAM" id="SignalP"/>
    </source>
</evidence>
<dbReference type="FunFam" id="3.20.20.80:FF:000020">
    <property type="entry name" value="Beta-glucosidase 12"/>
    <property type="match status" value="1"/>
</dbReference>
<dbReference type="GO" id="GO:0005975">
    <property type="term" value="P:carbohydrate metabolic process"/>
    <property type="evidence" value="ECO:0007669"/>
    <property type="project" value="InterPro"/>
</dbReference>
<accession>A0A8D7EXF8</accession>
<gene>
    <name evidence="6" type="ORF">GSMUA_85980.1</name>
</gene>
<feature type="chain" id="PRO_5034225303" evidence="5">
    <location>
        <begin position="28"/>
        <end position="513"/>
    </location>
</feature>
<evidence type="ECO:0000256" key="3">
    <source>
        <dbReference type="ARBA" id="ARBA00022801"/>
    </source>
</evidence>
<dbReference type="Gene3D" id="3.20.20.80">
    <property type="entry name" value="Glycosidases"/>
    <property type="match status" value="1"/>
</dbReference>
<organism evidence="6">
    <name type="scientific">Musa acuminata subsp. malaccensis</name>
    <name type="common">Wild banana</name>
    <name type="synonym">Musa malaccensis</name>
    <dbReference type="NCBI Taxonomy" id="214687"/>
    <lineage>
        <taxon>Eukaryota</taxon>
        <taxon>Viridiplantae</taxon>
        <taxon>Streptophyta</taxon>
        <taxon>Embryophyta</taxon>
        <taxon>Tracheophyta</taxon>
        <taxon>Spermatophyta</taxon>
        <taxon>Magnoliopsida</taxon>
        <taxon>Liliopsida</taxon>
        <taxon>Zingiberales</taxon>
        <taxon>Musaceae</taxon>
        <taxon>Musa</taxon>
    </lineage>
</organism>
<comment type="similarity">
    <text evidence="1 4">Belongs to the glycosyl hydrolase 1 family.</text>
</comment>
<dbReference type="AlphaFoldDB" id="A0A8D7EXF8"/>
<dbReference type="SUPFAM" id="SSF51445">
    <property type="entry name" value="(Trans)glycosidases"/>
    <property type="match status" value="1"/>
</dbReference>
<dbReference type="EMBL" id="HG996472">
    <property type="protein sequence ID" value="CAG1832678.1"/>
    <property type="molecule type" value="Genomic_DNA"/>
</dbReference>
<dbReference type="InterPro" id="IPR001360">
    <property type="entry name" value="Glyco_hydro_1"/>
</dbReference>
<reference evidence="6" key="1">
    <citation type="submission" date="2021-03" db="EMBL/GenBank/DDBJ databases">
        <authorList>
            <consortium name="Genoscope - CEA"/>
            <person name="William W."/>
        </authorList>
    </citation>
    <scope>NUCLEOTIDE SEQUENCE</scope>
    <source>
        <strain evidence="6">Doubled-haploid Pahang</strain>
    </source>
</reference>
<evidence type="ECO:0000256" key="2">
    <source>
        <dbReference type="ARBA" id="ARBA00022729"/>
    </source>
</evidence>
<evidence type="ECO:0000313" key="6">
    <source>
        <dbReference type="EMBL" id="CAG1832678.1"/>
    </source>
</evidence>
<dbReference type="GO" id="GO:0008422">
    <property type="term" value="F:beta-glucosidase activity"/>
    <property type="evidence" value="ECO:0007669"/>
    <property type="project" value="UniProtKB-ARBA"/>
</dbReference>
<sequence>MASASVAVVLPFVAALMGSLWGGGASAHGVAASSFNSSSFPAGFVFGAASAAYQYEGAFREGGKGPSIWDTFTHHHPEKIMDRSNGDVAVDSYHRYKEDVALMKEMGVDAHRFSISWSRILPNGKLSGGVNEEGVKHYNDLIDELLSNGLQPFVTLFHWDLPQALEDQYGGFLSPFVVKDFRDFVEVCFGEFGDRVKHWITFNEPLIFSTMGYATGQTAPGRCTPILVGNCTAGNSGREPYVVAHHQLLAHAAAVKLYRDTYQGSQKGRIGITLTTTWFIPLSDSKSDVDAAQRILDFNYGWFMDPLTGGDYPFIMRTLLGDRLPRFTDEESRLIKGSFDFIGLNYYTASYAYGLPLSKTGVQNYMTDSFVSSTAVRNGVPIGPQAASSWLYVYPKGIRDLLLYTKSKYNNPVIYITENAGIDEVNDETVPLKEALEDKTRVEYYRGHLLYLQRAIRRGADVRGFFMWTLLDDFEWNSGYTVRFGLHYVDFKDGLKRYPKRSALWFREFLRRS</sequence>
<dbReference type="InterPro" id="IPR033132">
    <property type="entry name" value="GH_1_N_CS"/>
</dbReference>
<keyword evidence="3" id="KW-0378">Hydrolase</keyword>
<proteinExistence type="inferred from homology"/>
<dbReference type="Pfam" id="PF00232">
    <property type="entry name" value="Glyco_hydro_1"/>
    <property type="match status" value="1"/>
</dbReference>
<evidence type="ECO:0000256" key="4">
    <source>
        <dbReference type="RuleBase" id="RU003690"/>
    </source>
</evidence>
<name>A0A8D7EXF8_MUSAM</name>
<dbReference type="GO" id="GO:0004565">
    <property type="term" value="F:beta-galactosidase activity"/>
    <property type="evidence" value="ECO:0007669"/>
    <property type="project" value="UniProtKB-ARBA"/>
</dbReference>
<dbReference type="GO" id="GO:0033907">
    <property type="term" value="F:beta-D-fucosidase activity"/>
    <property type="evidence" value="ECO:0007669"/>
    <property type="project" value="UniProtKB-ARBA"/>
</dbReference>
<dbReference type="PANTHER" id="PTHR10353:SF267">
    <property type="entry name" value="BETA-GLUCOSIDASE"/>
    <property type="match status" value="1"/>
</dbReference>